<accession>A0A0Q9WBI3</accession>
<feature type="region of interest" description="Disordered" evidence="1">
    <location>
        <begin position="52"/>
        <end position="76"/>
    </location>
</feature>
<feature type="region of interest" description="Disordered" evidence="1">
    <location>
        <begin position="104"/>
        <end position="124"/>
    </location>
</feature>
<sequence>MIYKYIHIWFFILNKIHLHFVANMWRICNCVQLQPILNGCKRCQLPAEVNRNIRGSPRSQPPRCIDSNKNPSEKEPCRVGVAGRAVQKNPETKFKSCSAYSRQQNSNSSLCDRNSSRKPSAKKTTEIYARQSLPIENKNEVYFEWNVHSAEKTESSTKRHIFADRKAEAYPKRHMSRKRAPIKSSWYGGSKKFLDRLKQLLYEPNTSVKKTQSDKFYDCEEPSSAKSELFSIPDRVSKKTVEIKPEQLTKESNIIACNTEKMKWPKAEKRKSLNIYFSSQQEQLKNVAESIIVPNPTEDVILLDQRPSNIRSTDFTAKQKPQKSGNTRCINCDAKPKTQKADSRTEKFFCKKSEIKMQEKKPNTPNVISVYSGSKSGVSNPLSNFQVRSQRSPSLSRQIVDKGATVRSALGKKSGQKVPFSCSQAKSIKGNPNMYSSNNIEETDDPVENFCGKANILFKKLKAIPFSNVAVPKSSEKSSSDYMCSPPKNSKDKYLTQTFCKDLSAFNKSEKESTLDLLEGDVNTLFSRVKQSSSDLWRNQPPSKKFEEALENLRQWESYIICSNPVEAQFSERKELELDKIAKYVNDMQKRNNLRNQKRHLSTENTPNSVRLGKKSSQTSILKKALNAKMSTVGQKFPNAGFDLSSTHKSIFLDPVKSTKSAYSKTQLHDLRYQKARRIKDMQTNEKRLLDPKDANINALSKSWMAYQRTLDKLDSSRLKEKQSNNSDEPLKFQSKVETLQKGCNAKNIDDIIRQCELLKSTYSMRLEDKHAQGLHQKLQSNTSKIQAAGPILPKKFLEANEKQKNQFILEQIKKFLDNDVNKPELQGKCHAYQLNRPKREAHPQKCKEYPNSDPNKTEMPNKCNACQFNRLQKEAHLQKCKEFRNTDPNKTATKNKCRPKNEAHLQKCKEAANMTKPEECAKPCQTASKNSAKVDRKCNPSEIKMSENEKMYWETVQSKHGHVKDGKVNTKKVENAGKAQEVEIKMKCQESESHHRQIEHRKPNANDIRQKTEMIDKIYQEAKKRVAILEQQLKKCFQEQELRNLKSQVKGKNIDKTDDGGLNKYILSPWHRHNDGIFVIPTVFQWDTLGCPVPALRRDGRCQLFGSQNQKGIIEAGGILDALGLPYARRLDSKFYLFDLQNRLAHADNLKQVQLPTIPDEDDLNAEPNETSEHPVESLIVQWVRKFAELPLQLRPGANILLPLPHSKGGYLIGESDPHSPLKWPDLKVGQEYEYDDSDS</sequence>
<feature type="compositionally biased region" description="Polar residues" evidence="1">
    <location>
        <begin position="603"/>
        <end position="617"/>
    </location>
</feature>
<dbReference type="OrthoDB" id="7875649at2759"/>
<proteinExistence type="predicted"/>
<dbReference type="InParanoid" id="A0A0Q9WBI3"/>
<dbReference type="EMBL" id="CH940648">
    <property type="protein sequence ID" value="KRF79591.1"/>
    <property type="molecule type" value="Genomic_DNA"/>
</dbReference>
<feature type="compositionally biased region" description="Polar residues" evidence="1">
    <location>
        <begin position="104"/>
        <end position="113"/>
    </location>
</feature>
<name>A0A0Q9WBI3_DROVI</name>
<dbReference type="AlphaFoldDB" id="A0A0Q9WBI3"/>
<protein>
    <submittedName>
        <fullName evidence="2">Uncharacterized protein, isoform A</fullName>
    </submittedName>
</protein>
<feature type="region of interest" description="Disordered" evidence="1">
    <location>
        <begin position="596"/>
        <end position="617"/>
    </location>
</feature>
<evidence type="ECO:0000256" key="1">
    <source>
        <dbReference type="SAM" id="MobiDB-lite"/>
    </source>
</evidence>
<reference evidence="2 3" key="1">
    <citation type="journal article" date="2007" name="Nature">
        <title>Evolution of genes and genomes on the Drosophila phylogeny.</title>
        <authorList>
            <consortium name="Drosophila 12 Genomes Consortium"/>
            <person name="Clark A.G."/>
            <person name="Eisen M.B."/>
            <person name="Smith D.R."/>
            <person name="Bergman C.M."/>
            <person name="Oliver B."/>
            <person name="Markow T.A."/>
            <person name="Kaufman T.C."/>
            <person name="Kellis M."/>
            <person name="Gelbart W."/>
            <person name="Iyer V.N."/>
            <person name="Pollard D.A."/>
            <person name="Sackton T.B."/>
            <person name="Larracuente A.M."/>
            <person name="Singh N.D."/>
            <person name="Abad J.P."/>
            <person name="Abt D.N."/>
            <person name="Adryan B."/>
            <person name="Aguade M."/>
            <person name="Akashi H."/>
            <person name="Anderson W.W."/>
            <person name="Aquadro C.F."/>
            <person name="Ardell D.H."/>
            <person name="Arguello R."/>
            <person name="Artieri C.G."/>
            <person name="Barbash D.A."/>
            <person name="Barker D."/>
            <person name="Barsanti P."/>
            <person name="Batterham P."/>
            <person name="Batzoglou S."/>
            <person name="Begun D."/>
            <person name="Bhutkar A."/>
            <person name="Blanco E."/>
            <person name="Bosak S.A."/>
            <person name="Bradley R.K."/>
            <person name="Brand A.D."/>
            <person name="Brent M.R."/>
            <person name="Brooks A.N."/>
            <person name="Brown R.H."/>
            <person name="Butlin R.K."/>
            <person name="Caggese C."/>
            <person name="Calvi B.R."/>
            <person name="Bernardo de Carvalho A."/>
            <person name="Caspi A."/>
            <person name="Castrezana S."/>
            <person name="Celniker S.E."/>
            <person name="Chang J.L."/>
            <person name="Chapple C."/>
            <person name="Chatterji S."/>
            <person name="Chinwalla A."/>
            <person name="Civetta A."/>
            <person name="Clifton S.W."/>
            <person name="Comeron J.M."/>
            <person name="Costello J.C."/>
            <person name="Coyne J.A."/>
            <person name="Daub J."/>
            <person name="David R.G."/>
            <person name="Delcher A.L."/>
            <person name="Delehaunty K."/>
            <person name="Do C.B."/>
            <person name="Ebling H."/>
            <person name="Edwards K."/>
            <person name="Eickbush T."/>
            <person name="Evans J.D."/>
            <person name="Filipski A."/>
            <person name="Findeiss S."/>
            <person name="Freyhult E."/>
            <person name="Fulton L."/>
            <person name="Fulton R."/>
            <person name="Garcia A.C."/>
            <person name="Gardiner A."/>
            <person name="Garfield D.A."/>
            <person name="Garvin B.E."/>
            <person name="Gibson G."/>
            <person name="Gilbert D."/>
            <person name="Gnerre S."/>
            <person name="Godfrey J."/>
            <person name="Good R."/>
            <person name="Gotea V."/>
            <person name="Gravely B."/>
            <person name="Greenberg A.J."/>
            <person name="Griffiths-Jones S."/>
            <person name="Gross S."/>
            <person name="Guigo R."/>
            <person name="Gustafson E.A."/>
            <person name="Haerty W."/>
            <person name="Hahn M.W."/>
            <person name="Halligan D.L."/>
            <person name="Halpern A.L."/>
            <person name="Halter G.M."/>
            <person name="Han M.V."/>
            <person name="Heger A."/>
            <person name="Hillier L."/>
            <person name="Hinrichs A.S."/>
            <person name="Holmes I."/>
            <person name="Hoskins R.A."/>
            <person name="Hubisz M.J."/>
            <person name="Hultmark D."/>
            <person name="Huntley M.A."/>
            <person name="Jaffe D.B."/>
            <person name="Jagadeeshan S."/>
            <person name="Jeck W.R."/>
            <person name="Johnson J."/>
            <person name="Jones C.D."/>
            <person name="Jordan W.C."/>
            <person name="Karpen G.H."/>
            <person name="Kataoka E."/>
            <person name="Keightley P.D."/>
            <person name="Kheradpour P."/>
            <person name="Kirkness E.F."/>
            <person name="Koerich L.B."/>
            <person name="Kristiansen K."/>
            <person name="Kudrna D."/>
            <person name="Kulathinal R.J."/>
            <person name="Kumar S."/>
            <person name="Kwok R."/>
            <person name="Lander E."/>
            <person name="Langley C.H."/>
            <person name="Lapoint R."/>
            <person name="Lazzaro B.P."/>
            <person name="Lee S.J."/>
            <person name="Levesque L."/>
            <person name="Li R."/>
            <person name="Lin C.F."/>
            <person name="Lin M.F."/>
            <person name="Lindblad-Toh K."/>
            <person name="Llopart A."/>
            <person name="Long M."/>
            <person name="Low L."/>
            <person name="Lozovsky E."/>
            <person name="Lu J."/>
            <person name="Luo M."/>
            <person name="Machado C.A."/>
            <person name="Makalowski W."/>
            <person name="Marzo M."/>
            <person name="Matsuda M."/>
            <person name="Matzkin L."/>
            <person name="McAllister B."/>
            <person name="McBride C.S."/>
            <person name="McKernan B."/>
            <person name="McKernan K."/>
            <person name="Mendez-Lago M."/>
            <person name="Minx P."/>
            <person name="Mollenhauer M.U."/>
            <person name="Montooth K."/>
            <person name="Mount S.M."/>
            <person name="Mu X."/>
            <person name="Myers E."/>
            <person name="Negre B."/>
            <person name="Newfeld S."/>
            <person name="Nielsen R."/>
            <person name="Noor M.A."/>
            <person name="O'Grady P."/>
            <person name="Pachter L."/>
            <person name="Papaceit M."/>
            <person name="Parisi M.J."/>
            <person name="Parisi M."/>
            <person name="Parts L."/>
            <person name="Pedersen J.S."/>
            <person name="Pesole G."/>
            <person name="Phillippy A.M."/>
            <person name="Ponting C.P."/>
            <person name="Pop M."/>
            <person name="Porcelli D."/>
            <person name="Powell J.R."/>
            <person name="Prohaska S."/>
            <person name="Pruitt K."/>
            <person name="Puig M."/>
            <person name="Quesneville H."/>
            <person name="Ram K.R."/>
            <person name="Rand D."/>
            <person name="Rasmussen M.D."/>
            <person name="Reed L.K."/>
            <person name="Reenan R."/>
            <person name="Reily A."/>
            <person name="Remington K.A."/>
            <person name="Rieger T.T."/>
            <person name="Ritchie M.G."/>
            <person name="Robin C."/>
            <person name="Rogers Y.H."/>
            <person name="Rohde C."/>
            <person name="Rozas J."/>
            <person name="Rubenfield M.J."/>
            <person name="Ruiz A."/>
            <person name="Russo S."/>
            <person name="Salzberg S.L."/>
            <person name="Sanchez-Gracia A."/>
            <person name="Saranga D.J."/>
            <person name="Sato H."/>
            <person name="Schaeffer S.W."/>
            <person name="Schatz M.C."/>
            <person name="Schlenke T."/>
            <person name="Schwartz R."/>
            <person name="Segarra C."/>
            <person name="Singh R.S."/>
            <person name="Sirot L."/>
            <person name="Sirota M."/>
            <person name="Sisneros N.B."/>
            <person name="Smith C.D."/>
            <person name="Smith T.F."/>
            <person name="Spieth J."/>
            <person name="Stage D.E."/>
            <person name="Stark A."/>
            <person name="Stephan W."/>
            <person name="Strausberg R.L."/>
            <person name="Strempel S."/>
            <person name="Sturgill D."/>
            <person name="Sutton G."/>
            <person name="Sutton G.G."/>
            <person name="Tao W."/>
            <person name="Teichmann S."/>
            <person name="Tobari Y.N."/>
            <person name="Tomimura Y."/>
            <person name="Tsolas J.M."/>
            <person name="Valente V.L."/>
            <person name="Venter E."/>
            <person name="Venter J.C."/>
            <person name="Vicario S."/>
            <person name="Vieira F.G."/>
            <person name="Vilella A.J."/>
            <person name="Villasante A."/>
            <person name="Walenz B."/>
            <person name="Wang J."/>
            <person name="Wasserman M."/>
            <person name="Watts T."/>
            <person name="Wilson D."/>
            <person name="Wilson R.K."/>
            <person name="Wing R.A."/>
            <person name="Wolfner M.F."/>
            <person name="Wong A."/>
            <person name="Wong G.K."/>
            <person name="Wu C.I."/>
            <person name="Wu G."/>
            <person name="Yamamoto D."/>
            <person name="Yang H.P."/>
            <person name="Yang S.P."/>
            <person name="Yorke J.A."/>
            <person name="Yoshida K."/>
            <person name="Zdobnov E."/>
            <person name="Zhang P."/>
            <person name="Zhang Y."/>
            <person name="Zimin A.V."/>
            <person name="Baldwin J."/>
            <person name="Abdouelleil A."/>
            <person name="Abdulkadir J."/>
            <person name="Abebe A."/>
            <person name="Abera B."/>
            <person name="Abreu J."/>
            <person name="Acer S.C."/>
            <person name="Aftuck L."/>
            <person name="Alexander A."/>
            <person name="An P."/>
            <person name="Anderson E."/>
            <person name="Anderson S."/>
            <person name="Arachi H."/>
            <person name="Azer M."/>
            <person name="Bachantsang P."/>
            <person name="Barry A."/>
            <person name="Bayul T."/>
            <person name="Berlin A."/>
            <person name="Bessette D."/>
            <person name="Bloom T."/>
            <person name="Blye J."/>
            <person name="Boguslavskiy L."/>
            <person name="Bonnet C."/>
            <person name="Boukhgalter B."/>
            <person name="Bourzgui I."/>
            <person name="Brown A."/>
            <person name="Cahill P."/>
            <person name="Channer S."/>
            <person name="Cheshatsang Y."/>
            <person name="Chuda L."/>
            <person name="Citroen M."/>
            <person name="Collymore A."/>
            <person name="Cooke P."/>
            <person name="Costello M."/>
            <person name="D'Aco K."/>
            <person name="Daza R."/>
            <person name="De Haan G."/>
            <person name="DeGray S."/>
            <person name="DeMaso C."/>
            <person name="Dhargay N."/>
            <person name="Dooley K."/>
            <person name="Dooley E."/>
            <person name="Doricent M."/>
            <person name="Dorje P."/>
            <person name="Dorjee K."/>
            <person name="Dupes A."/>
            <person name="Elong R."/>
            <person name="Falk J."/>
            <person name="Farina A."/>
            <person name="Faro S."/>
            <person name="Ferguson D."/>
            <person name="Fisher S."/>
            <person name="Foley C.D."/>
            <person name="Franke A."/>
            <person name="Friedrich D."/>
            <person name="Gadbois L."/>
            <person name="Gearin G."/>
            <person name="Gearin C.R."/>
            <person name="Giannoukos G."/>
            <person name="Goode T."/>
            <person name="Graham J."/>
            <person name="Grandbois E."/>
            <person name="Grewal S."/>
            <person name="Gyaltsen K."/>
            <person name="Hafez N."/>
            <person name="Hagos B."/>
            <person name="Hall J."/>
            <person name="Henson C."/>
            <person name="Hollinger A."/>
            <person name="Honan T."/>
            <person name="Huard M.D."/>
            <person name="Hughes L."/>
            <person name="Hurhula B."/>
            <person name="Husby M.E."/>
            <person name="Kamat A."/>
            <person name="Kanga B."/>
            <person name="Kashin S."/>
            <person name="Khazanovich D."/>
            <person name="Kisner P."/>
            <person name="Lance K."/>
            <person name="Lara M."/>
            <person name="Lee W."/>
            <person name="Lennon N."/>
            <person name="Letendre F."/>
            <person name="LeVine R."/>
            <person name="Lipovsky A."/>
            <person name="Liu X."/>
            <person name="Liu J."/>
            <person name="Liu S."/>
            <person name="Lokyitsang T."/>
            <person name="Lokyitsang Y."/>
            <person name="Lubonja R."/>
            <person name="Lui A."/>
            <person name="MacDonald P."/>
            <person name="Magnisalis V."/>
            <person name="Maru K."/>
            <person name="Matthews C."/>
            <person name="McCusker W."/>
            <person name="McDonough S."/>
            <person name="Mehta T."/>
            <person name="Meldrim J."/>
            <person name="Meneus L."/>
            <person name="Mihai O."/>
            <person name="Mihalev A."/>
            <person name="Mihova T."/>
            <person name="Mittelman R."/>
            <person name="Mlenga V."/>
            <person name="Montmayeur A."/>
            <person name="Mulrain L."/>
            <person name="Navidi A."/>
            <person name="Naylor J."/>
            <person name="Negash T."/>
            <person name="Nguyen T."/>
            <person name="Nguyen N."/>
            <person name="Nicol R."/>
            <person name="Norbu C."/>
            <person name="Norbu N."/>
            <person name="Novod N."/>
            <person name="O'Neill B."/>
            <person name="Osman S."/>
            <person name="Markiewicz E."/>
            <person name="Oyono O.L."/>
            <person name="Patti C."/>
            <person name="Phunkhang P."/>
            <person name="Pierre F."/>
            <person name="Priest M."/>
            <person name="Raghuraman S."/>
            <person name="Rege F."/>
            <person name="Reyes R."/>
            <person name="Rise C."/>
            <person name="Rogov P."/>
            <person name="Ross K."/>
            <person name="Ryan E."/>
            <person name="Settipalli S."/>
            <person name="Shea T."/>
            <person name="Sherpa N."/>
            <person name="Shi L."/>
            <person name="Shih D."/>
            <person name="Sparrow T."/>
            <person name="Spaulding J."/>
            <person name="Stalker J."/>
            <person name="Stange-Thomann N."/>
            <person name="Stavropoulos S."/>
            <person name="Stone C."/>
            <person name="Strader C."/>
            <person name="Tesfaye S."/>
            <person name="Thomson T."/>
            <person name="Thoulutsang Y."/>
            <person name="Thoulutsang D."/>
            <person name="Topham K."/>
            <person name="Topping I."/>
            <person name="Tsamla T."/>
            <person name="Vassiliev H."/>
            <person name="Vo A."/>
            <person name="Wangchuk T."/>
            <person name="Wangdi T."/>
            <person name="Weiand M."/>
            <person name="Wilkinson J."/>
            <person name="Wilson A."/>
            <person name="Yadav S."/>
            <person name="Young G."/>
            <person name="Yu Q."/>
            <person name="Zembek L."/>
            <person name="Zhong D."/>
            <person name="Zimmer A."/>
            <person name="Zwirko Z."/>
            <person name="Jaffe D.B."/>
            <person name="Alvarez P."/>
            <person name="Brockman W."/>
            <person name="Butler J."/>
            <person name="Chin C."/>
            <person name="Gnerre S."/>
            <person name="Grabherr M."/>
            <person name="Kleber M."/>
            <person name="Mauceli E."/>
            <person name="MacCallum I."/>
        </authorList>
    </citation>
    <scope>NUCLEOTIDE SEQUENCE [LARGE SCALE GENOMIC DNA]</scope>
    <source>
        <strain evidence="3">Tucson 15010-1051.87</strain>
    </source>
</reference>
<evidence type="ECO:0000313" key="3">
    <source>
        <dbReference type="Proteomes" id="UP000008792"/>
    </source>
</evidence>
<gene>
    <name evidence="2" type="primary">Dvir\GJ26959</name>
    <name evidence="2" type="ORF">Dvir_GJ26959</name>
</gene>
<evidence type="ECO:0000313" key="2">
    <source>
        <dbReference type="EMBL" id="KRF79591.1"/>
    </source>
</evidence>
<dbReference type="Proteomes" id="UP000008792">
    <property type="component" value="Unassembled WGS sequence"/>
</dbReference>
<organism evidence="2 3">
    <name type="scientific">Drosophila virilis</name>
    <name type="common">Fruit fly</name>
    <dbReference type="NCBI Taxonomy" id="7244"/>
    <lineage>
        <taxon>Eukaryota</taxon>
        <taxon>Metazoa</taxon>
        <taxon>Ecdysozoa</taxon>
        <taxon>Arthropoda</taxon>
        <taxon>Hexapoda</taxon>
        <taxon>Insecta</taxon>
        <taxon>Pterygota</taxon>
        <taxon>Neoptera</taxon>
        <taxon>Endopterygota</taxon>
        <taxon>Diptera</taxon>
        <taxon>Brachycera</taxon>
        <taxon>Muscomorpha</taxon>
        <taxon>Ephydroidea</taxon>
        <taxon>Drosophilidae</taxon>
        <taxon>Drosophila</taxon>
    </lineage>
</organism>
<keyword evidence="3" id="KW-1185">Reference proteome</keyword>